<keyword evidence="2" id="KW-1003">Cell membrane</keyword>
<evidence type="ECO:0000256" key="6">
    <source>
        <dbReference type="ARBA" id="ARBA00038076"/>
    </source>
</evidence>
<dbReference type="GO" id="GO:0005886">
    <property type="term" value="C:plasma membrane"/>
    <property type="evidence" value="ECO:0007669"/>
    <property type="project" value="UniProtKB-SubCell"/>
</dbReference>
<evidence type="ECO:0000313" key="10">
    <source>
        <dbReference type="Proteomes" id="UP001144256"/>
    </source>
</evidence>
<dbReference type="PANTHER" id="PTHR30572">
    <property type="entry name" value="MEMBRANE COMPONENT OF TRANSPORTER-RELATED"/>
    <property type="match status" value="1"/>
</dbReference>
<feature type="transmembrane region" description="Helical" evidence="7">
    <location>
        <begin position="714"/>
        <end position="737"/>
    </location>
</feature>
<dbReference type="Proteomes" id="UP001144256">
    <property type="component" value="Unassembled WGS sequence"/>
</dbReference>
<gene>
    <name evidence="9" type="ORF">SH1V18_37750</name>
</gene>
<comment type="subcellular location">
    <subcellularLocation>
        <location evidence="1">Cell membrane</location>
        <topology evidence="1">Multi-pass membrane protein</topology>
    </subcellularLocation>
</comment>
<keyword evidence="10" id="KW-1185">Reference proteome</keyword>
<evidence type="ECO:0000313" key="9">
    <source>
        <dbReference type="EMBL" id="GKX31295.1"/>
    </source>
</evidence>
<comment type="similarity">
    <text evidence="6">Belongs to the ABC-4 integral membrane protein family.</text>
</comment>
<dbReference type="AlphaFoldDB" id="A0A9W5YF00"/>
<evidence type="ECO:0000256" key="7">
    <source>
        <dbReference type="SAM" id="Phobius"/>
    </source>
</evidence>
<dbReference type="Pfam" id="PF02687">
    <property type="entry name" value="FtsX"/>
    <property type="match status" value="2"/>
</dbReference>
<feature type="transmembrane region" description="Helical" evidence="7">
    <location>
        <begin position="296"/>
        <end position="317"/>
    </location>
</feature>
<dbReference type="PANTHER" id="PTHR30572:SF4">
    <property type="entry name" value="ABC TRANSPORTER PERMEASE YTRF"/>
    <property type="match status" value="1"/>
</dbReference>
<feature type="transmembrane region" description="Helical" evidence="7">
    <location>
        <begin position="416"/>
        <end position="436"/>
    </location>
</feature>
<keyword evidence="4 7" id="KW-1133">Transmembrane helix</keyword>
<feature type="transmembrane region" description="Helical" evidence="7">
    <location>
        <begin position="757"/>
        <end position="776"/>
    </location>
</feature>
<feature type="domain" description="ABC3 transporter permease C-terminal" evidence="8">
    <location>
        <begin position="244"/>
        <end position="372"/>
    </location>
</feature>
<feature type="transmembrane region" description="Helical" evidence="7">
    <location>
        <begin position="347"/>
        <end position="366"/>
    </location>
</feature>
<dbReference type="EMBL" id="BRLB01000015">
    <property type="protein sequence ID" value="GKX31295.1"/>
    <property type="molecule type" value="Genomic_DNA"/>
</dbReference>
<feature type="domain" description="ABC3 transporter permease C-terminal" evidence="8">
    <location>
        <begin position="670"/>
        <end position="774"/>
    </location>
</feature>
<feature type="transmembrane region" description="Helical" evidence="7">
    <location>
        <begin position="661"/>
        <end position="687"/>
    </location>
</feature>
<dbReference type="InterPro" id="IPR050250">
    <property type="entry name" value="Macrolide_Exporter_MacB"/>
</dbReference>
<sequence>MKCIQNLAKAYLDSSRLRRRLVIWSIVLSTVLVLTIGNFYVMSITNDIMHYERKFAIYDGYYMNVTKRQMDVVSNNENIIIHTVCNQLNRKATYNNENKTFYLQNVNEEYMDKFNYRIQSGTYPKKSDEIALTESSIREKQVGIGDKVVLNLIDEDNKVQSKEFLLTGIIKDRGYDISKRKGFISDEYINDIGEDEVSSYMYFSVIDTLDKTSLIRGIAEKSGIDAENIQTKYGTQRNMSEYLVIALLVTFLSIITVSNIFTYNIVQRVNTIGLLKAVGMTNRQLKKLFLKEGLHYYLKGIVIGIPIGIVFNIYTFINWFKGTNDSKFSFWEYTKTYFSIGLENNSYLILLIVTLILQGGAVWLAIKIPSRKVKRMSIVNSIHYVDKIKVKKSKRKKIGLKSPVLKLAYANLNNNIFKTILSVITMSINVILFIYVTHYVSYTTSDDMVTRGFIGDIDVYHIDNNDMIYIDKIEGIENEFISVTEDAKIPTSEVTITDNYQEKVQKLQEYQDNHEDADIVLYSYNDNMLEAMYKYMRTPYTIEELRRMKNWCMVFDLDTFNEYDYKVGETFTINSQVVEIVGEISKYKWSKYITPPLLVSSDFIDNNYSKEELEYSRVCMNIDEDYYNNVKQKIKNRFEDNNKVHVSCIDEELKKMEDKRFYLVLLMYGLVAIIAAISLFMMINIIYTSIINRKKDFGVLRAVGMTKRQFKKYLVFEGNILIFFITIIGVPIGYVISKLGFDNFARLPENSGFVFEFPYWTIIIIPIYYIIIRIIIKMSINKMDKESVGDLIRYI</sequence>
<reference evidence="9" key="1">
    <citation type="submission" date="2022-06" db="EMBL/GenBank/DDBJ databases">
        <title>Vallitalea longa sp. nov., an anaerobic bacterium isolated from marine sediment.</title>
        <authorList>
            <person name="Hirano S."/>
            <person name="Terahara T."/>
            <person name="Mori K."/>
            <person name="Hamada M."/>
            <person name="Matsumoto R."/>
            <person name="Kobayashi T."/>
        </authorList>
    </citation>
    <scope>NUCLEOTIDE SEQUENCE</scope>
    <source>
        <strain evidence="9">SH18-1</strain>
    </source>
</reference>
<feature type="transmembrane region" description="Helical" evidence="7">
    <location>
        <begin position="242"/>
        <end position="266"/>
    </location>
</feature>
<evidence type="ECO:0000256" key="1">
    <source>
        <dbReference type="ARBA" id="ARBA00004651"/>
    </source>
</evidence>
<keyword evidence="5 7" id="KW-0472">Membrane</keyword>
<accession>A0A9W5YF00</accession>
<evidence type="ECO:0000256" key="5">
    <source>
        <dbReference type="ARBA" id="ARBA00023136"/>
    </source>
</evidence>
<proteinExistence type="inferred from homology"/>
<keyword evidence="3 7" id="KW-0812">Transmembrane</keyword>
<evidence type="ECO:0000256" key="4">
    <source>
        <dbReference type="ARBA" id="ARBA00022989"/>
    </source>
</evidence>
<protein>
    <recommendedName>
        <fullName evidence="8">ABC3 transporter permease C-terminal domain-containing protein</fullName>
    </recommendedName>
</protein>
<evidence type="ECO:0000256" key="3">
    <source>
        <dbReference type="ARBA" id="ARBA00022692"/>
    </source>
</evidence>
<dbReference type="GO" id="GO:0022857">
    <property type="term" value="F:transmembrane transporter activity"/>
    <property type="evidence" value="ECO:0007669"/>
    <property type="project" value="TreeGrafter"/>
</dbReference>
<feature type="transmembrane region" description="Helical" evidence="7">
    <location>
        <begin position="21"/>
        <end position="41"/>
    </location>
</feature>
<evidence type="ECO:0000259" key="8">
    <source>
        <dbReference type="Pfam" id="PF02687"/>
    </source>
</evidence>
<organism evidence="9 10">
    <name type="scientific">Vallitalea longa</name>
    <dbReference type="NCBI Taxonomy" id="2936439"/>
    <lineage>
        <taxon>Bacteria</taxon>
        <taxon>Bacillati</taxon>
        <taxon>Bacillota</taxon>
        <taxon>Clostridia</taxon>
        <taxon>Lachnospirales</taxon>
        <taxon>Vallitaleaceae</taxon>
        <taxon>Vallitalea</taxon>
    </lineage>
</organism>
<name>A0A9W5YF00_9FIRM</name>
<comment type="caution">
    <text evidence="9">The sequence shown here is derived from an EMBL/GenBank/DDBJ whole genome shotgun (WGS) entry which is preliminary data.</text>
</comment>
<dbReference type="InterPro" id="IPR003838">
    <property type="entry name" value="ABC3_permease_C"/>
</dbReference>
<evidence type="ECO:0000256" key="2">
    <source>
        <dbReference type="ARBA" id="ARBA00022475"/>
    </source>
</evidence>
<dbReference type="RefSeq" id="WP_281818203.1">
    <property type="nucleotide sequence ID" value="NZ_BRLB01000015.1"/>
</dbReference>